<accession>A0A850R9Z4</accession>
<sequence>MPTYDYRCDTNDRVIEVSHRMSETLTNWGELCARAGMELGDTPADAPVHRLATGGNVITSSSLGSGRAPMPACATGSCCAGGMCGLN</sequence>
<protein>
    <submittedName>
        <fullName evidence="1">Zinc ribbon domain-containing protein</fullName>
    </submittedName>
</protein>
<gene>
    <name evidence="1" type="ORF">HW932_02350</name>
</gene>
<evidence type="ECO:0000313" key="2">
    <source>
        <dbReference type="Proteomes" id="UP000592294"/>
    </source>
</evidence>
<name>A0A850R9Z4_9GAMM</name>
<proteinExistence type="predicted"/>
<reference evidence="1 2" key="1">
    <citation type="submission" date="2020-06" db="EMBL/GenBank/DDBJ databases">
        <title>Whole-genome sequence of Allochromatium humboldtianum DSM 21881, type strain.</title>
        <authorList>
            <person name="Kyndt J.A."/>
            <person name="Meyer T.E."/>
        </authorList>
    </citation>
    <scope>NUCLEOTIDE SEQUENCE [LARGE SCALE GENOMIC DNA]</scope>
    <source>
        <strain evidence="1 2">DSM 21881</strain>
    </source>
</reference>
<dbReference type="Proteomes" id="UP000592294">
    <property type="component" value="Unassembled WGS sequence"/>
</dbReference>
<dbReference type="EMBL" id="JABZEO010000001">
    <property type="protein sequence ID" value="NVZ08102.1"/>
    <property type="molecule type" value="Genomic_DNA"/>
</dbReference>
<dbReference type="RefSeq" id="WP_176974886.1">
    <property type="nucleotide sequence ID" value="NZ_JABZEO010000001.1"/>
</dbReference>
<comment type="caution">
    <text evidence="1">The sequence shown here is derived from an EMBL/GenBank/DDBJ whole genome shotgun (WGS) entry which is preliminary data.</text>
</comment>
<organism evidence="1 2">
    <name type="scientific">Allochromatium humboldtianum</name>
    <dbReference type="NCBI Taxonomy" id="504901"/>
    <lineage>
        <taxon>Bacteria</taxon>
        <taxon>Pseudomonadati</taxon>
        <taxon>Pseudomonadota</taxon>
        <taxon>Gammaproteobacteria</taxon>
        <taxon>Chromatiales</taxon>
        <taxon>Chromatiaceae</taxon>
        <taxon>Allochromatium</taxon>
    </lineage>
</organism>
<keyword evidence="2" id="KW-1185">Reference proteome</keyword>
<evidence type="ECO:0000313" key="1">
    <source>
        <dbReference type="EMBL" id="NVZ08102.1"/>
    </source>
</evidence>
<dbReference type="AlphaFoldDB" id="A0A850R9Z4"/>